<sequence length="112" mass="12170">MGDNDNEGSPGFRIDQVEGKAKLSVPGLKPNLITNNAGTNDCAQNFDVDNSSKRMGDMLDTEARVLRVNQQFRALAKQKAAEKKRIVLVDMHGPDGPQKGDMADSTHPDDFG</sequence>
<name>A0A2K3QIH7_9HYPO</name>
<protein>
    <submittedName>
        <fullName evidence="2">Uncharacterized protein</fullName>
    </submittedName>
</protein>
<dbReference type="Proteomes" id="UP000236621">
    <property type="component" value="Unassembled WGS sequence"/>
</dbReference>
<dbReference type="OrthoDB" id="6123at2759"/>
<reference evidence="2 3" key="1">
    <citation type="submission" date="2017-08" db="EMBL/GenBank/DDBJ databases">
        <title>Harnessing the power of phylogenomics to disentangle the directionality and signatures of interkingdom host jumping in the parasitic fungal genus Tolypocladium.</title>
        <authorList>
            <person name="Quandt C.A."/>
            <person name="Patterson W."/>
            <person name="Spatafora J.W."/>
        </authorList>
    </citation>
    <scope>NUCLEOTIDE SEQUENCE [LARGE SCALE GENOMIC DNA]</scope>
    <source>
        <strain evidence="2 3">CBS 113982</strain>
    </source>
</reference>
<gene>
    <name evidence="2" type="ORF">TCAP_02740</name>
</gene>
<proteinExistence type="predicted"/>
<feature type="region of interest" description="Disordered" evidence="1">
    <location>
        <begin position="91"/>
        <end position="112"/>
    </location>
</feature>
<accession>A0A2K3QIH7</accession>
<dbReference type="InterPro" id="IPR036514">
    <property type="entry name" value="SGNH_hydro_sf"/>
</dbReference>
<dbReference type="SUPFAM" id="SSF52266">
    <property type="entry name" value="SGNH hydrolase"/>
    <property type="match status" value="1"/>
</dbReference>
<dbReference type="InterPro" id="IPR051532">
    <property type="entry name" value="Ester_Hydrolysis_Enzymes"/>
</dbReference>
<dbReference type="AlphaFoldDB" id="A0A2K3QIH7"/>
<dbReference type="Gene3D" id="3.40.50.1110">
    <property type="entry name" value="SGNH hydrolase"/>
    <property type="match status" value="1"/>
</dbReference>
<comment type="caution">
    <text evidence="2">The sequence shown here is derived from an EMBL/GenBank/DDBJ whole genome shotgun (WGS) entry which is preliminary data.</text>
</comment>
<keyword evidence="3" id="KW-1185">Reference proteome</keyword>
<dbReference type="STRING" id="45235.A0A2K3QIH7"/>
<dbReference type="PANTHER" id="PTHR30383:SF31">
    <property type="entry name" value="SGNH HYDROLASE-TYPE ESTERASE DOMAIN-CONTAINING PROTEIN-RELATED"/>
    <property type="match status" value="1"/>
</dbReference>
<dbReference type="GO" id="GO:0004622">
    <property type="term" value="F:phosphatidylcholine lysophospholipase activity"/>
    <property type="evidence" value="ECO:0007669"/>
    <property type="project" value="TreeGrafter"/>
</dbReference>
<dbReference type="EMBL" id="NRSZ01000418">
    <property type="protein sequence ID" value="PNY27334.1"/>
    <property type="molecule type" value="Genomic_DNA"/>
</dbReference>
<evidence type="ECO:0000313" key="3">
    <source>
        <dbReference type="Proteomes" id="UP000236621"/>
    </source>
</evidence>
<feature type="compositionally biased region" description="Basic and acidic residues" evidence="1">
    <location>
        <begin position="101"/>
        <end position="112"/>
    </location>
</feature>
<dbReference type="PANTHER" id="PTHR30383">
    <property type="entry name" value="THIOESTERASE 1/PROTEASE 1/LYSOPHOSPHOLIPASE L1"/>
    <property type="match status" value="1"/>
</dbReference>
<organism evidence="2 3">
    <name type="scientific">Tolypocladium capitatum</name>
    <dbReference type="NCBI Taxonomy" id="45235"/>
    <lineage>
        <taxon>Eukaryota</taxon>
        <taxon>Fungi</taxon>
        <taxon>Dikarya</taxon>
        <taxon>Ascomycota</taxon>
        <taxon>Pezizomycotina</taxon>
        <taxon>Sordariomycetes</taxon>
        <taxon>Hypocreomycetidae</taxon>
        <taxon>Hypocreales</taxon>
        <taxon>Ophiocordycipitaceae</taxon>
        <taxon>Tolypocladium</taxon>
    </lineage>
</organism>
<evidence type="ECO:0000256" key="1">
    <source>
        <dbReference type="SAM" id="MobiDB-lite"/>
    </source>
</evidence>
<evidence type="ECO:0000313" key="2">
    <source>
        <dbReference type="EMBL" id="PNY27334.1"/>
    </source>
</evidence>